<keyword evidence="2" id="KW-1185">Reference proteome</keyword>
<organism evidence="1 2">
    <name type="scientific">Dickeya phage vB_DsoM_AD1</name>
    <dbReference type="NCBI Taxonomy" id="2283029"/>
    <lineage>
        <taxon>Viruses</taxon>
        <taxon>Duplodnaviria</taxon>
        <taxon>Heunggongvirae</taxon>
        <taxon>Uroviricota</taxon>
        <taxon>Caudoviricetes</taxon>
        <taxon>Alexandravirus</taxon>
        <taxon>Alexandravirus AD1</taxon>
    </lineage>
</organism>
<protein>
    <submittedName>
        <fullName evidence="1">Uncharacterized protein</fullName>
    </submittedName>
</protein>
<accession>A0A384ZYK2</accession>
<dbReference type="EMBL" id="MH460463">
    <property type="protein sequence ID" value="AXG67328.1"/>
    <property type="molecule type" value="Genomic_DNA"/>
</dbReference>
<sequence length="100" mass="11088">MFTTTTLATKAPVVQSANHSFGITGITPTNRISCIWPGALEVPANIKRWCRVNEITNDLDAYMRVRFKGRRADILNLVTKHLAPNNPELAVRILATITEA</sequence>
<proteinExistence type="predicted"/>
<name>A0A384ZYK2_9CAUD</name>
<evidence type="ECO:0000313" key="1">
    <source>
        <dbReference type="EMBL" id="AXG67328.1"/>
    </source>
</evidence>
<gene>
    <name evidence="1" type="ORF">AD1_284</name>
</gene>
<reference evidence="1 2" key="1">
    <citation type="journal article" date="2018" name="Front. Microbiol.">
        <title>Jumbo Bacteriophages Are Represented Within an Increasing Diversity of Environmental Viruses Infecting the Emerging Phytopathogen, Dickeya solani.</title>
        <authorList>
            <person name="Day A.W."/>
            <person name="Ahn J."/>
            <person name="Salmond G.P.C."/>
        </authorList>
    </citation>
    <scope>NUCLEOTIDE SEQUENCE [LARGE SCALE GENOMIC DNA]</scope>
</reference>
<evidence type="ECO:0000313" key="2">
    <source>
        <dbReference type="Proteomes" id="UP000262440"/>
    </source>
</evidence>
<dbReference type="Proteomes" id="UP000262440">
    <property type="component" value="Segment"/>
</dbReference>